<evidence type="ECO:0000256" key="1">
    <source>
        <dbReference type="SAM" id="SignalP"/>
    </source>
</evidence>
<keyword evidence="3" id="KW-1185">Reference proteome</keyword>
<dbReference type="Proteomes" id="UP000076825">
    <property type="component" value="Chromosome 1"/>
</dbReference>
<dbReference type="STRING" id="123899.SAMEA3906487_01318"/>
<proteinExistence type="predicted"/>
<reference evidence="2 3" key="1">
    <citation type="submission" date="2016-04" db="EMBL/GenBank/DDBJ databases">
        <authorList>
            <consortium name="Pathogen Informatics"/>
        </authorList>
    </citation>
    <scope>NUCLEOTIDE SEQUENCE [LARGE SCALE GENOMIC DNA]</scope>
    <source>
        <strain evidence="2 3">H044680328</strain>
    </source>
</reference>
<keyword evidence="1" id="KW-0732">Signal</keyword>
<evidence type="ECO:0000313" key="3">
    <source>
        <dbReference type="Proteomes" id="UP000076825"/>
    </source>
</evidence>
<evidence type="ECO:0000313" key="2">
    <source>
        <dbReference type="EMBL" id="SAI68541.1"/>
    </source>
</evidence>
<evidence type="ECO:0008006" key="4">
    <source>
        <dbReference type="Google" id="ProtNLM"/>
    </source>
</evidence>
<dbReference type="AlphaFoldDB" id="A0A157RRH8"/>
<gene>
    <name evidence="2" type="ORF">SAMEA3906487_01318</name>
</gene>
<dbReference type="EMBL" id="LT546645">
    <property type="protein sequence ID" value="SAI68541.1"/>
    <property type="molecule type" value="Genomic_DNA"/>
</dbReference>
<accession>A0A157RRH8</accession>
<dbReference type="GeneID" id="71769476"/>
<dbReference type="KEGG" id="btrm:SAMEA390648701318"/>
<protein>
    <recommendedName>
        <fullName evidence="4">Lipoprotein</fullName>
    </recommendedName>
</protein>
<feature type="chain" id="PRO_5009816708" description="Lipoprotein" evidence="1">
    <location>
        <begin position="24"/>
        <end position="104"/>
    </location>
</feature>
<organism evidence="2 3">
    <name type="scientific">Bordetella trematum</name>
    <dbReference type="NCBI Taxonomy" id="123899"/>
    <lineage>
        <taxon>Bacteria</taxon>
        <taxon>Pseudomonadati</taxon>
        <taxon>Pseudomonadota</taxon>
        <taxon>Betaproteobacteria</taxon>
        <taxon>Burkholderiales</taxon>
        <taxon>Alcaligenaceae</taxon>
        <taxon>Bordetella</taxon>
    </lineage>
</organism>
<feature type="signal peptide" evidence="1">
    <location>
        <begin position="1"/>
        <end position="23"/>
    </location>
</feature>
<sequence length="104" mass="11560">MKKILSLSCLLSAGLLFSASASAWDGWDDSRGRRHHAHGSHKQEYWDGACKVKRKWKGNGEYKEERKCKPAYHGHRGAPGYSVYPQITVPAIPGIVIQGTAVIR</sequence>
<dbReference type="RefSeq" id="WP_025514273.1">
    <property type="nucleotide sequence ID" value="NZ_CP016340.1"/>
</dbReference>
<dbReference type="PATRIC" id="fig|123899.6.peg.1294"/>
<name>A0A157RRH8_9BORD</name>